<reference evidence="6 7" key="1">
    <citation type="journal article" date="2014" name="Nat. Genet.">
        <title>Whole-genome sequence of a flatfish provides insights into ZW sex chromosome evolution and adaptation to a benthic lifestyle.</title>
        <authorList>
            <person name="Chen S."/>
            <person name="Zhang G."/>
            <person name="Shao C."/>
            <person name="Huang Q."/>
            <person name="Liu G."/>
            <person name="Zhang P."/>
            <person name="Song W."/>
            <person name="An N."/>
            <person name="Chalopin D."/>
            <person name="Volff J.N."/>
            <person name="Hong Y."/>
            <person name="Li Q."/>
            <person name="Sha Z."/>
            <person name="Zhou H."/>
            <person name="Xie M."/>
            <person name="Yu Q."/>
            <person name="Liu Y."/>
            <person name="Xiang H."/>
            <person name="Wang N."/>
            <person name="Wu K."/>
            <person name="Yang C."/>
            <person name="Zhou Q."/>
            <person name="Liao X."/>
            <person name="Yang L."/>
            <person name="Hu Q."/>
            <person name="Zhang J."/>
            <person name="Meng L."/>
            <person name="Jin L."/>
            <person name="Tian Y."/>
            <person name="Lian J."/>
            <person name="Yang J."/>
            <person name="Miao G."/>
            <person name="Liu S."/>
            <person name="Liang Z."/>
            <person name="Yan F."/>
            <person name="Li Y."/>
            <person name="Sun B."/>
            <person name="Zhang H."/>
            <person name="Zhang J."/>
            <person name="Zhu Y."/>
            <person name="Du M."/>
            <person name="Zhao Y."/>
            <person name="Schartl M."/>
            <person name="Tang Q."/>
            <person name="Wang J."/>
        </authorList>
    </citation>
    <scope>NUCLEOTIDE SEQUENCE</scope>
</reference>
<sequence length="195" mass="21662">MASGSNDDEGNTEDVCWSLIGSASELSKKRCRLMYSSLGHDSDVCLFFVNGEFFAMDARCAHAGGPLCEGDIEEANGVLKVFCPWHDYEFELRTGKSGTSLQQQVHEVKLEDGNVYVKHTSRLSLLPFSGDQKTDNLKPAASSISRNCHSVLHKSTTDYGVLGLRRIRPTTFHDYVAISHKFKTCSIIPKHFVKT</sequence>
<dbReference type="Ensembl" id="ENSCSET00000004096.1">
    <property type="protein sequence ID" value="ENSCSEP00000004048.1"/>
    <property type="gene ID" value="ENSCSEG00000002636.1"/>
</dbReference>
<dbReference type="PANTHER" id="PTHR21496">
    <property type="entry name" value="FERREDOXIN-RELATED"/>
    <property type="match status" value="1"/>
</dbReference>
<dbReference type="GeneTree" id="ENSGT00390000018225"/>
<protein>
    <submittedName>
        <fullName evidence="6">Si:ch211-212d10.2</fullName>
    </submittedName>
</protein>
<keyword evidence="3" id="KW-0408">Iron</keyword>
<organism evidence="6 7">
    <name type="scientific">Cynoglossus semilaevis</name>
    <name type="common">Tongue sole</name>
    <dbReference type="NCBI Taxonomy" id="244447"/>
    <lineage>
        <taxon>Eukaryota</taxon>
        <taxon>Metazoa</taxon>
        <taxon>Chordata</taxon>
        <taxon>Craniata</taxon>
        <taxon>Vertebrata</taxon>
        <taxon>Euteleostomi</taxon>
        <taxon>Actinopterygii</taxon>
        <taxon>Neopterygii</taxon>
        <taxon>Teleostei</taxon>
        <taxon>Neoteleostei</taxon>
        <taxon>Acanthomorphata</taxon>
        <taxon>Carangaria</taxon>
        <taxon>Pleuronectiformes</taxon>
        <taxon>Pleuronectoidei</taxon>
        <taxon>Cynoglossidae</taxon>
        <taxon>Cynoglossinae</taxon>
        <taxon>Cynoglossus</taxon>
    </lineage>
</organism>
<dbReference type="InParanoid" id="A0A3P8ULH2"/>
<dbReference type="PROSITE" id="PS51296">
    <property type="entry name" value="RIESKE"/>
    <property type="match status" value="1"/>
</dbReference>
<dbReference type="InterPro" id="IPR054716">
    <property type="entry name" value="Sol_Rieske_ferrdox_dom"/>
</dbReference>
<reference evidence="6" key="2">
    <citation type="submission" date="2025-08" db="UniProtKB">
        <authorList>
            <consortium name="Ensembl"/>
        </authorList>
    </citation>
    <scope>IDENTIFICATION</scope>
</reference>
<evidence type="ECO:0000256" key="1">
    <source>
        <dbReference type="ARBA" id="ARBA00022714"/>
    </source>
</evidence>
<keyword evidence="1" id="KW-0001">2Fe-2S</keyword>
<dbReference type="InterPro" id="IPR017941">
    <property type="entry name" value="Rieske_2Fe-2S"/>
</dbReference>
<dbReference type="InterPro" id="IPR036922">
    <property type="entry name" value="Rieske_2Fe-2S_sf"/>
</dbReference>
<evidence type="ECO:0000256" key="4">
    <source>
        <dbReference type="ARBA" id="ARBA00023014"/>
    </source>
</evidence>
<reference evidence="6" key="3">
    <citation type="submission" date="2025-09" db="UniProtKB">
        <authorList>
            <consortium name="Ensembl"/>
        </authorList>
    </citation>
    <scope>IDENTIFICATION</scope>
</reference>
<dbReference type="Gene3D" id="2.102.10.10">
    <property type="entry name" value="Rieske [2Fe-2S] iron-sulphur domain"/>
    <property type="match status" value="1"/>
</dbReference>
<feature type="domain" description="Rieske" evidence="5">
    <location>
        <begin position="17"/>
        <end position="117"/>
    </location>
</feature>
<accession>A0A3P8ULH2</accession>
<evidence type="ECO:0000256" key="3">
    <source>
        <dbReference type="ARBA" id="ARBA00023004"/>
    </source>
</evidence>
<dbReference type="STRING" id="244447.ENSCSEP00000004048"/>
<evidence type="ECO:0000259" key="5">
    <source>
        <dbReference type="PROSITE" id="PS51296"/>
    </source>
</evidence>
<keyword evidence="2" id="KW-0479">Metal-binding</keyword>
<dbReference type="PANTHER" id="PTHR21496:SF19">
    <property type="entry name" value="SI:CH211-212D10.2"/>
    <property type="match status" value="1"/>
</dbReference>
<dbReference type="SUPFAM" id="SSF50022">
    <property type="entry name" value="ISP domain"/>
    <property type="match status" value="1"/>
</dbReference>
<keyword evidence="4" id="KW-0411">Iron-sulfur</keyword>
<proteinExistence type="predicted"/>
<dbReference type="GO" id="GO:0046872">
    <property type="term" value="F:metal ion binding"/>
    <property type="evidence" value="ECO:0007669"/>
    <property type="project" value="UniProtKB-KW"/>
</dbReference>
<evidence type="ECO:0000256" key="2">
    <source>
        <dbReference type="ARBA" id="ARBA00022723"/>
    </source>
</evidence>
<evidence type="ECO:0000313" key="7">
    <source>
        <dbReference type="Proteomes" id="UP000265120"/>
    </source>
</evidence>
<dbReference type="Pfam" id="PF22543">
    <property type="entry name" value="Rieske_4"/>
    <property type="match status" value="1"/>
</dbReference>
<name>A0A3P8ULH2_CYNSE</name>
<dbReference type="AlphaFoldDB" id="A0A3P8ULH2"/>
<dbReference type="GO" id="GO:0051537">
    <property type="term" value="F:2 iron, 2 sulfur cluster binding"/>
    <property type="evidence" value="ECO:0007669"/>
    <property type="project" value="UniProtKB-KW"/>
</dbReference>
<dbReference type="Proteomes" id="UP000265120">
    <property type="component" value="Chromosome 2"/>
</dbReference>
<keyword evidence="7" id="KW-1185">Reference proteome</keyword>
<evidence type="ECO:0000313" key="6">
    <source>
        <dbReference type="Ensembl" id="ENSCSEP00000004048.1"/>
    </source>
</evidence>